<evidence type="ECO:0000256" key="1">
    <source>
        <dbReference type="ARBA" id="ARBA00004123"/>
    </source>
</evidence>
<organism evidence="7 8">
    <name type="scientific">Nepenthes gracilis</name>
    <name type="common">Slender pitcher plant</name>
    <dbReference type="NCBI Taxonomy" id="150966"/>
    <lineage>
        <taxon>Eukaryota</taxon>
        <taxon>Viridiplantae</taxon>
        <taxon>Streptophyta</taxon>
        <taxon>Embryophyta</taxon>
        <taxon>Tracheophyta</taxon>
        <taxon>Spermatophyta</taxon>
        <taxon>Magnoliopsida</taxon>
        <taxon>eudicotyledons</taxon>
        <taxon>Gunneridae</taxon>
        <taxon>Pentapetalae</taxon>
        <taxon>Caryophyllales</taxon>
        <taxon>Nepenthaceae</taxon>
        <taxon>Nepenthes</taxon>
    </lineage>
</organism>
<keyword evidence="8" id="KW-1185">Reference proteome</keyword>
<feature type="domain" description="WRKY" evidence="6">
    <location>
        <begin position="166"/>
        <end position="232"/>
    </location>
</feature>
<keyword evidence="2" id="KW-0805">Transcription regulation</keyword>
<dbReference type="SUPFAM" id="SSF118290">
    <property type="entry name" value="WRKY DNA-binding domain"/>
    <property type="match status" value="1"/>
</dbReference>
<keyword evidence="5" id="KW-0539">Nucleus</keyword>
<dbReference type="PROSITE" id="PS50811">
    <property type="entry name" value="WRKY"/>
    <property type="match status" value="1"/>
</dbReference>
<evidence type="ECO:0000256" key="4">
    <source>
        <dbReference type="ARBA" id="ARBA00023163"/>
    </source>
</evidence>
<dbReference type="SMART" id="SM00774">
    <property type="entry name" value="WRKY"/>
    <property type="match status" value="1"/>
</dbReference>
<comment type="caution">
    <text evidence="7">The sequence shown here is derived from an EMBL/GenBank/DDBJ whole genome shotgun (WGS) entry which is preliminary data.</text>
</comment>
<dbReference type="InterPro" id="IPR003657">
    <property type="entry name" value="WRKY_dom"/>
</dbReference>
<evidence type="ECO:0000313" key="7">
    <source>
        <dbReference type="EMBL" id="GMH14314.1"/>
    </source>
</evidence>
<dbReference type="Proteomes" id="UP001279734">
    <property type="component" value="Unassembled WGS sequence"/>
</dbReference>
<dbReference type="GO" id="GO:0009751">
    <property type="term" value="P:response to salicylic acid"/>
    <property type="evidence" value="ECO:0007669"/>
    <property type="project" value="UniProtKB-ARBA"/>
</dbReference>
<keyword evidence="3" id="KW-0238">DNA-binding</keyword>
<evidence type="ECO:0000256" key="5">
    <source>
        <dbReference type="ARBA" id="ARBA00023242"/>
    </source>
</evidence>
<dbReference type="PANTHER" id="PTHR31429">
    <property type="entry name" value="WRKY TRANSCRIPTION FACTOR 36-RELATED"/>
    <property type="match status" value="1"/>
</dbReference>
<dbReference type="EMBL" id="BSYO01000013">
    <property type="protein sequence ID" value="GMH14314.1"/>
    <property type="molecule type" value="Genomic_DNA"/>
</dbReference>
<accession>A0AAD3SP90</accession>
<dbReference type="FunFam" id="2.20.25.80:FF:000008">
    <property type="entry name" value="WRKY transcription factor 40"/>
    <property type="match status" value="1"/>
</dbReference>
<sequence>MDHSACLWASLDLKLYPLRLFDDTPGRQGHEKETQSITFDELGCQHSPKDETGALVAELNQVSAENRRLTERLTAVCEKYNALRRQLEDCTSFNAHPPPSSAPSIDEINKKRKAAGSNGRNNHLLAIAGNSHSCSSDPEDLKNRLPKEEIAKAKISRVYVRAEASENSLMVNDGYQWRKYGQKVTRDNPSPRAYFKCSFAPGCPVKKKVQRSVEDQTLVVATYEGEHNHLPPFPQQEATSGVTDGRRSMVMTLGGLTSDSTGPATISLGLTKPKPVRVTTPTTQPINTPEFYKLMAEQVASSLTKDPSFTAALAAAVTGRFLNQN</sequence>
<evidence type="ECO:0000256" key="3">
    <source>
        <dbReference type="ARBA" id="ARBA00023125"/>
    </source>
</evidence>
<proteinExistence type="predicted"/>
<dbReference type="InterPro" id="IPR036576">
    <property type="entry name" value="WRKY_dom_sf"/>
</dbReference>
<keyword evidence="4" id="KW-0804">Transcription</keyword>
<evidence type="ECO:0000259" key="6">
    <source>
        <dbReference type="PROSITE" id="PS50811"/>
    </source>
</evidence>
<reference evidence="7" key="1">
    <citation type="submission" date="2023-05" db="EMBL/GenBank/DDBJ databases">
        <title>Nepenthes gracilis genome sequencing.</title>
        <authorList>
            <person name="Fukushima K."/>
        </authorList>
    </citation>
    <scope>NUCLEOTIDE SEQUENCE</scope>
    <source>
        <strain evidence="7">SING2019-196</strain>
    </source>
</reference>
<evidence type="ECO:0000313" key="8">
    <source>
        <dbReference type="Proteomes" id="UP001279734"/>
    </source>
</evidence>
<dbReference type="GO" id="GO:0003700">
    <property type="term" value="F:DNA-binding transcription factor activity"/>
    <property type="evidence" value="ECO:0007669"/>
    <property type="project" value="InterPro"/>
</dbReference>
<dbReference type="Pfam" id="PF03106">
    <property type="entry name" value="WRKY"/>
    <property type="match status" value="1"/>
</dbReference>
<dbReference type="InterPro" id="IPR044810">
    <property type="entry name" value="WRKY_plant"/>
</dbReference>
<comment type="subcellular location">
    <subcellularLocation>
        <location evidence="1">Nucleus</location>
    </subcellularLocation>
</comment>
<dbReference type="GO" id="GO:0043565">
    <property type="term" value="F:sequence-specific DNA binding"/>
    <property type="evidence" value="ECO:0007669"/>
    <property type="project" value="InterPro"/>
</dbReference>
<dbReference type="GO" id="GO:0031347">
    <property type="term" value="P:regulation of defense response"/>
    <property type="evidence" value="ECO:0007669"/>
    <property type="project" value="UniProtKB-ARBA"/>
</dbReference>
<protein>
    <recommendedName>
        <fullName evidence="6">WRKY domain-containing protein</fullName>
    </recommendedName>
</protein>
<gene>
    <name evidence="7" type="ORF">Nepgr_016155</name>
</gene>
<dbReference type="GO" id="GO:0042742">
    <property type="term" value="P:defense response to bacterium"/>
    <property type="evidence" value="ECO:0007669"/>
    <property type="project" value="UniProtKB-ARBA"/>
</dbReference>
<dbReference type="AlphaFoldDB" id="A0AAD3SP90"/>
<dbReference type="PANTHER" id="PTHR31429:SF3">
    <property type="entry name" value="WRKY TRANSCRIPTION FACTOR 40-RELATED"/>
    <property type="match status" value="1"/>
</dbReference>
<evidence type="ECO:0000256" key="2">
    <source>
        <dbReference type="ARBA" id="ARBA00023015"/>
    </source>
</evidence>
<dbReference type="Gene3D" id="2.20.25.80">
    <property type="entry name" value="WRKY domain"/>
    <property type="match status" value="1"/>
</dbReference>
<dbReference type="GO" id="GO:0002237">
    <property type="term" value="P:response to molecule of bacterial origin"/>
    <property type="evidence" value="ECO:0007669"/>
    <property type="project" value="UniProtKB-ARBA"/>
</dbReference>
<name>A0AAD3SP90_NEPGR</name>
<dbReference type="GO" id="GO:0050832">
    <property type="term" value="P:defense response to fungus"/>
    <property type="evidence" value="ECO:0007669"/>
    <property type="project" value="UniProtKB-ARBA"/>
</dbReference>
<dbReference type="GO" id="GO:0005634">
    <property type="term" value="C:nucleus"/>
    <property type="evidence" value="ECO:0007669"/>
    <property type="project" value="UniProtKB-SubCell"/>
</dbReference>